<dbReference type="GO" id="GO:0008380">
    <property type="term" value="P:RNA splicing"/>
    <property type="evidence" value="ECO:0007669"/>
    <property type="project" value="UniProtKB-KW"/>
</dbReference>
<gene>
    <name evidence="12" type="ORF">ACH5RR_035411</name>
</gene>
<dbReference type="GO" id="GO:0005681">
    <property type="term" value="C:spliceosomal complex"/>
    <property type="evidence" value="ECO:0007669"/>
    <property type="project" value="UniProtKB-KW"/>
</dbReference>
<evidence type="ECO:0000256" key="2">
    <source>
        <dbReference type="ARBA" id="ARBA00004496"/>
    </source>
</evidence>
<name>A0ABD2Y3G0_9GENT</name>
<evidence type="ECO:0000256" key="3">
    <source>
        <dbReference type="ARBA" id="ARBA00010362"/>
    </source>
</evidence>
<evidence type="ECO:0000313" key="13">
    <source>
        <dbReference type="Proteomes" id="UP001630127"/>
    </source>
</evidence>
<protein>
    <recommendedName>
        <fullName evidence="9">U5 small nuclear ribonucleoprotein TSSC4</fullName>
    </recommendedName>
</protein>
<dbReference type="AlphaFoldDB" id="A0ABD2Y3G0"/>
<keyword evidence="8" id="KW-0539">Nucleus</keyword>
<evidence type="ECO:0000256" key="10">
    <source>
        <dbReference type="ARBA" id="ARBA00045970"/>
    </source>
</evidence>
<dbReference type="Pfam" id="PF15264">
    <property type="entry name" value="TSSC4"/>
    <property type="match status" value="1"/>
</dbReference>
<keyword evidence="6" id="KW-0747">Spliceosome</keyword>
<dbReference type="PANTHER" id="PTHR13445">
    <property type="entry name" value="TUMOR SUPPRESSING SUBTRANSFERABLE CANDIDATE 4 TSSC4"/>
    <property type="match status" value="1"/>
</dbReference>
<organism evidence="12 13">
    <name type="scientific">Cinchona calisaya</name>
    <dbReference type="NCBI Taxonomy" id="153742"/>
    <lineage>
        <taxon>Eukaryota</taxon>
        <taxon>Viridiplantae</taxon>
        <taxon>Streptophyta</taxon>
        <taxon>Embryophyta</taxon>
        <taxon>Tracheophyta</taxon>
        <taxon>Spermatophyta</taxon>
        <taxon>Magnoliopsida</taxon>
        <taxon>eudicotyledons</taxon>
        <taxon>Gunneridae</taxon>
        <taxon>Pentapetalae</taxon>
        <taxon>asterids</taxon>
        <taxon>lamiids</taxon>
        <taxon>Gentianales</taxon>
        <taxon>Rubiaceae</taxon>
        <taxon>Cinchonoideae</taxon>
        <taxon>Cinchoneae</taxon>
        <taxon>Cinchona</taxon>
    </lineage>
</organism>
<evidence type="ECO:0000256" key="4">
    <source>
        <dbReference type="ARBA" id="ARBA00022490"/>
    </source>
</evidence>
<sequence>MEDYIFQGRAKTVFGSLSSPPPSPLNISHPLPLWYPSNFDKRGRSSSSSNQTMSSPHQHNKLEYPTSTRSYYGDHPPYWDVHSMIGLDSTLDHEDEEDDFDRMAQGIETRMLPNSFHDHIPEYYYYLSTQIGSQEEKHNASKYYYVVDDSDGDDFDSMSPLCKTKQKNASTKNLQPSFDDCRVDFQGSSNPPKQPRLKSILKKKQDAAVKHGKHVTFDLSFKDDFQSPPAKNYGQDADTTQNRKQALFQASEDEHPPEVPDYLLNPSKYTHYSLNSCSELDQVSNTQACTLYLQQAKKLKLDHSTKEASNINSREKSNVLYQL</sequence>
<dbReference type="GO" id="GO:0005737">
    <property type="term" value="C:cytoplasm"/>
    <property type="evidence" value="ECO:0007669"/>
    <property type="project" value="UniProtKB-SubCell"/>
</dbReference>
<evidence type="ECO:0000256" key="7">
    <source>
        <dbReference type="ARBA" id="ARBA00023187"/>
    </source>
</evidence>
<feature type="region of interest" description="Disordered" evidence="11">
    <location>
        <begin position="40"/>
        <end position="64"/>
    </location>
</feature>
<keyword evidence="13" id="KW-1185">Reference proteome</keyword>
<reference evidence="12 13" key="1">
    <citation type="submission" date="2024-11" db="EMBL/GenBank/DDBJ databases">
        <title>A near-complete genome assembly of Cinchona calisaya.</title>
        <authorList>
            <person name="Lian D.C."/>
            <person name="Zhao X.W."/>
            <person name="Wei L."/>
        </authorList>
    </citation>
    <scope>NUCLEOTIDE SEQUENCE [LARGE SCALE GENOMIC DNA]</scope>
    <source>
        <tissue evidence="12">Nenye</tissue>
    </source>
</reference>
<evidence type="ECO:0000313" key="12">
    <source>
        <dbReference type="EMBL" id="KAL3500962.1"/>
    </source>
</evidence>
<evidence type="ECO:0000256" key="11">
    <source>
        <dbReference type="SAM" id="MobiDB-lite"/>
    </source>
</evidence>
<keyword evidence="4" id="KW-0963">Cytoplasm</keyword>
<comment type="subcellular location">
    <subcellularLocation>
        <location evidence="2">Cytoplasm</location>
    </subcellularLocation>
    <subcellularLocation>
        <location evidence="1">Nucleus</location>
    </subcellularLocation>
</comment>
<evidence type="ECO:0000256" key="9">
    <source>
        <dbReference type="ARBA" id="ARBA00035304"/>
    </source>
</evidence>
<dbReference type="PANTHER" id="PTHR13445:SF3">
    <property type="entry name" value="U5 SMALL NUCLEAR RIBONUCLEOPROTEIN TSSC4"/>
    <property type="match status" value="1"/>
</dbReference>
<evidence type="ECO:0000256" key="5">
    <source>
        <dbReference type="ARBA" id="ARBA00022664"/>
    </source>
</evidence>
<dbReference type="GO" id="GO:0006397">
    <property type="term" value="P:mRNA processing"/>
    <property type="evidence" value="ECO:0007669"/>
    <property type="project" value="UniProtKB-KW"/>
</dbReference>
<proteinExistence type="inferred from homology"/>
<feature type="compositionally biased region" description="Low complexity" evidence="11">
    <location>
        <begin position="45"/>
        <end position="55"/>
    </location>
</feature>
<dbReference type="InterPro" id="IPR029338">
    <property type="entry name" value="TSSC4"/>
</dbReference>
<keyword evidence="7" id="KW-0508">mRNA splicing</keyword>
<comment type="caution">
    <text evidence="12">The sequence shown here is derived from an EMBL/GenBank/DDBJ whole genome shotgun (WGS) entry which is preliminary data.</text>
</comment>
<dbReference type="EMBL" id="JBJUIK010000015">
    <property type="protein sequence ID" value="KAL3500962.1"/>
    <property type="molecule type" value="Genomic_DNA"/>
</dbReference>
<evidence type="ECO:0000256" key="8">
    <source>
        <dbReference type="ARBA" id="ARBA00023242"/>
    </source>
</evidence>
<dbReference type="Proteomes" id="UP001630127">
    <property type="component" value="Unassembled WGS sequence"/>
</dbReference>
<evidence type="ECO:0000256" key="6">
    <source>
        <dbReference type="ARBA" id="ARBA00022728"/>
    </source>
</evidence>
<keyword evidence="5" id="KW-0507">mRNA processing</keyword>
<accession>A0ABD2Y3G0</accession>
<evidence type="ECO:0000256" key="1">
    <source>
        <dbReference type="ARBA" id="ARBA00004123"/>
    </source>
</evidence>
<comment type="similarity">
    <text evidence="3">Belongs to the TSSC4 family.</text>
</comment>
<comment type="function">
    <text evidence="10">Protein associated with the U5 snRNP, during its maturation and its post-splicing recycling and which is required for spliceosomal tri-snRNP complex assembly in the nucleus. Has a molecular sequestering activity and transiently hinders SNRNP200 binding sites for constitutive splicing factors that intervene later during the assembly of the spliceosome and splicing. Together with its molecular sequestering activity, may also function as a molecular adapter and placeholder, coordinating the assembly of the U5 snRNP and its association with the U4/U6 di-snRNP.</text>
</comment>